<feature type="transmembrane region" description="Helical" evidence="2">
    <location>
        <begin position="15"/>
        <end position="38"/>
    </location>
</feature>
<protein>
    <submittedName>
        <fullName evidence="3">Uncharacterized protein</fullName>
    </submittedName>
</protein>
<name>A0A124DYY7_PAEAM</name>
<dbReference type="AlphaFoldDB" id="A0A124DYY7"/>
<accession>A0A124DYY7</accession>
<evidence type="ECO:0000313" key="3">
    <source>
        <dbReference type="EMBL" id="GAS85669.1"/>
    </source>
</evidence>
<feature type="coiled-coil region" evidence="1">
    <location>
        <begin position="40"/>
        <end position="67"/>
    </location>
</feature>
<dbReference type="Proteomes" id="UP000069697">
    <property type="component" value="Unassembled WGS sequence"/>
</dbReference>
<reference evidence="3 4" key="1">
    <citation type="journal article" date="2016" name="Genome Announc.">
        <title>Draft Genome Sequence of Paenibacillus amylolyticus Heshi-A3, Isolated from Fermented Rice Bran in a Japanese Fermented Seafood Dish.</title>
        <authorList>
            <person name="Akuzawa S."/>
            <person name="Nagaoka J."/>
            <person name="Kanekatsu M."/>
            <person name="Kubota E."/>
            <person name="Ohtake R."/>
            <person name="Suzuki T."/>
            <person name="Kanesaki Y."/>
        </authorList>
    </citation>
    <scope>NUCLEOTIDE SEQUENCE [LARGE SCALE GENOMIC DNA]</scope>
    <source>
        <strain evidence="3 4">Heshi-A3</strain>
    </source>
</reference>
<keyword evidence="1" id="KW-0175">Coiled coil</keyword>
<dbReference type="RefSeq" id="WP_062837971.1">
    <property type="nucleotide sequence ID" value="NZ_BCNV01000011.1"/>
</dbReference>
<evidence type="ECO:0000256" key="2">
    <source>
        <dbReference type="SAM" id="Phobius"/>
    </source>
</evidence>
<keyword evidence="2" id="KW-0812">Transmembrane</keyword>
<gene>
    <name evidence="3" type="ORF">PAHA3_5803</name>
</gene>
<evidence type="ECO:0000313" key="4">
    <source>
        <dbReference type="Proteomes" id="UP000069697"/>
    </source>
</evidence>
<evidence type="ECO:0000256" key="1">
    <source>
        <dbReference type="SAM" id="Coils"/>
    </source>
</evidence>
<dbReference type="EMBL" id="BCNV01000011">
    <property type="protein sequence ID" value="GAS85669.1"/>
    <property type="molecule type" value="Genomic_DNA"/>
</dbReference>
<keyword evidence="2" id="KW-1133">Transmembrane helix</keyword>
<comment type="caution">
    <text evidence="3">The sequence shown here is derived from an EMBL/GenBank/DDBJ whole genome shotgun (WGS) entry which is preliminary data.</text>
</comment>
<organism evidence="3 4">
    <name type="scientific">Paenibacillus amylolyticus</name>
    <dbReference type="NCBI Taxonomy" id="1451"/>
    <lineage>
        <taxon>Bacteria</taxon>
        <taxon>Bacillati</taxon>
        <taxon>Bacillota</taxon>
        <taxon>Bacilli</taxon>
        <taxon>Bacillales</taxon>
        <taxon>Paenibacillaceae</taxon>
        <taxon>Paenibacillus</taxon>
    </lineage>
</organism>
<keyword evidence="2" id="KW-0472">Membrane</keyword>
<reference evidence="4" key="2">
    <citation type="submission" date="2016-01" db="EMBL/GenBank/DDBJ databases">
        <title>Draft Genome Sequence of Paenibacillus amylolyticus Heshi-A3 that Was Isolated from Fermented Rice Bran with Aging Salted Mackerel, Which Was Named Heshiko as Traditional Fermented Seafood in Japan.</title>
        <authorList>
            <person name="Akuzawa S."/>
            <person name="Nakagawa J."/>
            <person name="Kanekatsu T."/>
            <person name="Kubota E."/>
            <person name="Ohtake R."/>
            <person name="Suzuki T."/>
            <person name="Kanesaki Y."/>
        </authorList>
    </citation>
    <scope>NUCLEOTIDE SEQUENCE [LARGE SCALE GENOMIC DNA]</scope>
    <source>
        <strain evidence="4">Heshi-A3</strain>
    </source>
</reference>
<sequence length="202" mass="22187">MDELTSSEIKPKPRLNVLAAIALGISVVAVSASIYLFVQNSELINKTNQLSEKIASLSEKNDALQKATDAQTAFNTEQERYRKLTYLTAMAHDIEDGIVTDDFVVNKVRFSWGYDGNLSNVVIDVENQPSLALAYKSKGAYELSDREVRAKSDGIIKAVKDYYATASDGPAWNDSTFVQLTVQNYNIGESTGGTFKLVGETK</sequence>
<proteinExistence type="predicted"/>